<dbReference type="HOGENOM" id="CLU_008065_3_2_5"/>
<dbReference type="GO" id="GO:0004421">
    <property type="term" value="F:hydroxymethylglutaryl-CoA synthase activity"/>
    <property type="evidence" value="ECO:0007669"/>
    <property type="project" value="UniProtKB-EC"/>
</dbReference>
<evidence type="ECO:0000256" key="3">
    <source>
        <dbReference type="PIRSR" id="PIRSR611554-1"/>
    </source>
</evidence>
<keyword evidence="2 7" id="KW-0808">Transferase</keyword>
<dbReference type="Gene3D" id="3.40.47.10">
    <property type="match status" value="2"/>
</dbReference>
<gene>
    <name evidence="7" type="ordered locus">Mnod_8252</name>
</gene>
<feature type="domain" description="Hydroxymethylglutaryl-coenzyme A synthase C-terminal" evidence="6">
    <location>
        <begin position="175"/>
        <end position="248"/>
    </location>
</feature>
<dbReference type="Proteomes" id="UP000008207">
    <property type="component" value="Plasmid pMNOD02"/>
</dbReference>
<dbReference type="PANTHER" id="PTHR43323">
    <property type="entry name" value="3-HYDROXY-3-METHYLGLUTARYL COENZYME A SYNTHASE"/>
    <property type="match status" value="1"/>
</dbReference>
<dbReference type="Pfam" id="PF08540">
    <property type="entry name" value="HMG_CoA_synt_C"/>
    <property type="match status" value="2"/>
</dbReference>
<dbReference type="OrthoDB" id="9769523at2"/>
<evidence type="ECO:0000313" key="7">
    <source>
        <dbReference type="EMBL" id="ACL63218.1"/>
    </source>
</evidence>
<geneLocation type="plasmid" evidence="7 8">
    <name>pMNOD02</name>
</geneLocation>
<feature type="active site" description="Proton donor/acceptor" evidence="3">
    <location>
        <position position="80"/>
    </location>
</feature>
<dbReference type="AlphaFoldDB" id="B8IXH7"/>
<keyword evidence="7" id="KW-0012">Acyltransferase</keyword>
<feature type="domain" description="Hydroxymethylglutaryl-coenzyme A synthase C-terminal" evidence="6">
    <location>
        <begin position="267"/>
        <end position="349"/>
    </location>
</feature>
<dbReference type="PANTHER" id="PTHR43323:SF2">
    <property type="entry name" value="HYDROXYMETHYLGLUTARYL-COA SYNTHASE"/>
    <property type="match status" value="1"/>
</dbReference>
<dbReference type="EMBL" id="CP001351">
    <property type="protein sequence ID" value="ACL63218.1"/>
    <property type="molecule type" value="Genomic_DNA"/>
</dbReference>
<dbReference type="NCBIfam" id="TIGR01835">
    <property type="entry name" value="HMG-CoA-S_prok"/>
    <property type="match status" value="1"/>
</dbReference>
<feature type="binding site" evidence="4">
    <location>
        <position position="276"/>
    </location>
    <ligand>
        <name>(3S)-3-hydroxy-3-methylglutaryl-CoA</name>
        <dbReference type="ChEBI" id="CHEBI:43074"/>
    </ligand>
</feature>
<dbReference type="InterPro" id="IPR013746">
    <property type="entry name" value="HMG_CoA_synt_C_dom"/>
</dbReference>
<evidence type="ECO:0000256" key="1">
    <source>
        <dbReference type="ARBA" id="ARBA00007061"/>
    </source>
</evidence>
<organism evidence="7 8">
    <name type="scientific">Methylobacterium nodulans (strain LMG 21967 / CNCM I-2342 / ORS 2060)</name>
    <dbReference type="NCBI Taxonomy" id="460265"/>
    <lineage>
        <taxon>Bacteria</taxon>
        <taxon>Pseudomonadati</taxon>
        <taxon>Pseudomonadota</taxon>
        <taxon>Alphaproteobacteria</taxon>
        <taxon>Hyphomicrobiales</taxon>
        <taxon>Methylobacteriaceae</taxon>
        <taxon>Methylobacterium</taxon>
    </lineage>
</organism>
<feature type="binding site" evidence="4">
    <location>
        <position position="243"/>
    </location>
    <ligand>
        <name>(3S)-3-hydroxy-3-methylglutaryl-CoA</name>
        <dbReference type="ChEBI" id="CHEBI:43074"/>
    </ligand>
</feature>
<dbReference type="RefSeq" id="WP_012631415.1">
    <property type="nucleotide sequence ID" value="NC_011887.1"/>
</dbReference>
<dbReference type="InterPro" id="IPR013528">
    <property type="entry name" value="HMG_CoA_synth_N"/>
</dbReference>
<dbReference type="InterPro" id="IPR011554">
    <property type="entry name" value="HMG_CoA_synthase_prok"/>
</dbReference>
<dbReference type="KEGG" id="mno:Mnod_8252"/>
<evidence type="ECO:0000256" key="4">
    <source>
        <dbReference type="PIRSR" id="PIRSR611554-2"/>
    </source>
</evidence>
<dbReference type="CDD" id="cd00827">
    <property type="entry name" value="init_cond_enzymes"/>
    <property type="match status" value="1"/>
</dbReference>
<proteinExistence type="inferred from homology"/>
<dbReference type="Pfam" id="PF01154">
    <property type="entry name" value="HMG_CoA_synt_N"/>
    <property type="match status" value="1"/>
</dbReference>
<feature type="active site" description="Proton donor/acceptor" evidence="3">
    <location>
        <position position="234"/>
    </location>
</feature>
<dbReference type="SUPFAM" id="SSF53901">
    <property type="entry name" value="Thiolase-like"/>
    <property type="match status" value="2"/>
</dbReference>
<evidence type="ECO:0000259" key="6">
    <source>
        <dbReference type="Pfam" id="PF08540"/>
    </source>
</evidence>
<evidence type="ECO:0000313" key="8">
    <source>
        <dbReference type="Proteomes" id="UP000008207"/>
    </source>
</evidence>
<keyword evidence="7" id="KW-0614">Plasmid</keyword>
<dbReference type="GO" id="GO:0006084">
    <property type="term" value="P:acetyl-CoA metabolic process"/>
    <property type="evidence" value="ECO:0007669"/>
    <property type="project" value="InterPro"/>
</dbReference>
<evidence type="ECO:0000256" key="2">
    <source>
        <dbReference type="ARBA" id="ARBA00022679"/>
    </source>
</evidence>
<dbReference type="EC" id="2.3.3.10" evidence="7"/>
<comment type="similarity">
    <text evidence="1">Belongs to the thiolase-like superfamily. HMG-CoA synthase family.</text>
</comment>
<reference evidence="8" key="1">
    <citation type="submission" date="2009-01" db="EMBL/GenBank/DDBJ databases">
        <title>Complete sequence of plasmid 2 of Methylobacterium nodulans ORS 2060.</title>
        <authorList>
            <consortium name="US DOE Joint Genome Institute"/>
            <person name="Lucas S."/>
            <person name="Copeland A."/>
            <person name="Lapidus A."/>
            <person name="Glavina del Rio T."/>
            <person name="Dalin E."/>
            <person name="Tice H."/>
            <person name="Bruce D."/>
            <person name="Goodwin L."/>
            <person name="Pitluck S."/>
            <person name="Sims D."/>
            <person name="Brettin T."/>
            <person name="Detter J.C."/>
            <person name="Han C."/>
            <person name="Larimer F."/>
            <person name="Land M."/>
            <person name="Hauser L."/>
            <person name="Kyrpides N."/>
            <person name="Ivanova N."/>
            <person name="Marx C.J."/>
            <person name="Richardson P."/>
        </authorList>
    </citation>
    <scope>NUCLEOTIDE SEQUENCE [LARGE SCALE GENOMIC DNA]</scope>
    <source>
        <strain evidence="8">LMG 21967 / CNCM I-2342 / ORS 2060</strain>
        <plasmid evidence="8">Plasmid pMNOD02</plasmid>
    </source>
</reference>
<feature type="active site" description="Acyl-thioester intermediate" evidence="3">
    <location>
        <position position="112"/>
    </location>
</feature>
<dbReference type="InterPro" id="IPR016039">
    <property type="entry name" value="Thiolase-like"/>
</dbReference>
<sequence>MTGVGIDDISIYTPEYYYSLHDLVIAHGIDPNKYLVGIGQERMAVPPPDEDVVSMAANAVAPLLTRQLRDTVSTVIFATESGIDQSKSAGLFVHGLLGLNPHCRVVEFKQACYSATAGIQLAADLVRQRPMEKVLVIASDIARYERGSEGECTQGAGAVAMVISANPRLLELHPVSGLYSVDVMDFWRPNHRSTACVDGKLSIDVYLRSLAEAWADYRRKGGLPLGAVDKLCFHQPFTRMAKKAFAALSEAAGSEAAHLDESCYADSQIYGRAIGNTYSASLYIGLCSLLDRCGEDLGGRTIGLFSYGSGAVGEFFTATVKPQYRRHLRAEAHRAMLDSRRRLDGRTYAAWFYDAPSQAEDRVFPQESRGRFRLAAIEGQRRIYAAASSEPARAAA</sequence>
<accession>B8IXH7</accession>
<protein>
    <submittedName>
        <fullName evidence="7">Hydroxymethylglutaryl-CoA synthase</fullName>
        <ecNumber evidence="7">2.3.3.10</ecNumber>
    </submittedName>
</protein>
<feature type="binding site" evidence="4">
    <location>
        <position position="30"/>
    </location>
    <ligand>
        <name>(3S)-3-hydroxy-3-methylglutaryl-CoA</name>
        <dbReference type="ChEBI" id="CHEBI:43074"/>
    </ligand>
</feature>
<feature type="binding site" evidence="4">
    <location>
        <position position="144"/>
    </location>
    <ligand>
        <name>(3S)-3-hydroxy-3-methylglutaryl-CoA</name>
        <dbReference type="ChEBI" id="CHEBI:43074"/>
    </ligand>
</feature>
<evidence type="ECO:0000259" key="5">
    <source>
        <dbReference type="Pfam" id="PF01154"/>
    </source>
</evidence>
<feature type="domain" description="Hydroxymethylglutaryl-coenzyme A synthase N-terminal" evidence="5">
    <location>
        <begin position="3"/>
        <end position="166"/>
    </location>
</feature>
<keyword evidence="8" id="KW-1185">Reference proteome</keyword>
<name>B8IXH7_METNO</name>